<keyword evidence="3" id="KW-0677">Repeat</keyword>
<sequence>MKVFCLLAVVGIACAAPERAKRQLVPSNEHCNFQAPNPCSTSKTNTQVFFPHPNDNTKFIQCNAVGEMYIIQCPHGKLYNKATVSCVSQNYIPGGQGSGQIGGSVSLTSNPCTPENLAKGIIYFAVTGDKHKFIECDLNGNANVLTCPSLLAWDESRLSCVYSFQAGQPTPTPNTASLGGSGVTTNPCKNSVVTTGNTQFHSHPDPAKFIQCDIAGNAYVLACPSGLVWNEFSTTCVSPFTQAVGAPP</sequence>
<evidence type="ECO:0000256" key="5">
    <source>
        <dbReference type="ARBA" id="ARBA00023180"/>
    </source>
</evidence>
<keyword evidence="1" id="KW-0147">Chitin-binding</keyword>
<dbReference type="InterPro" id="IPR036508">
    <property type="entry name" value="Chitin-bd_dom_sf"/>
</dbReference>
<keyword evidence="9" id="KW-1185">Reference proteome</keyword>
<dbReference type="RefSeq" id="XP_011412521.2">
    <property type="nucleotide sequence ID" value="XM_011414219.4"/>
</dbReference>
<evidence type="ECO:0000313" key="8">
    <source>
        <dbReference type="EnsemblMetazoa" id="G28856.2:cds"/>
    </source>
</evidence>
<dbReference type="GO" id="GO:0008061">
    <property type="term" value="F:chitin binding"/>
    <property type="evidence" value="ECO:0007669"/>
    <property type="project" value="UniProtKB-KW"/>
</dbReference>
<name>A0A8W8LNH7_MAGGI</name>
<accession>A0A8W8LNH7</accession>
<keyword evidence="5" id="KW-0325">Glycoprotein</keyword>
<dbReference type="SUPFAM" id="SSF57625">
    <property type="entry name" value="Invertebrate chitin-binding proteins"/>
    <property type="match status" value="3"/>
</dbReference>
<feature type="signal peptide" evidence="6">
    <location>
        <begin position="1"/>
        <end position="15"/>
    </location>
</feature>
<reference evidence="8" key="1">
    <citation type="submission" date="2022-08" db="UniProtKB">
        <authorList>
            <consortium name="EnsemblMetazoa"/>
        </authorList>
    </citation>
    <scope>IDENTIFICATION</scope>
    <source>
        <strain evidence="8">05x7-T-G4-1.051#20</strain>
    </source>
</reference>
<dbReference type="OrthoDB" id="6112160at2759"/>
<protein>
    <recommendedName>
        <fullName evidence="7">Chitin-binding type-2 domain-containing protein</fullName>
    </recommendedName>
</protein>
<evidence type="ECO:0000256" key="3">
    <source>
        <dbReference type="ARBA" id="ARBA00022737"/>
    </source>
</evidence>
<dbReference type="EnsemblMetazoa" id="G28856.3">
    <property type="protein sequence ID" value="G28856.3:cds"/>
    <property type="gene ID" value="G28856"/>
</dbReference>
<dbReference type="InterPro" id="IPR051940">
    <property type="entry name" value="Chitin_bind-dev_reg"/>
</dbReference>
<evidence type="ECO:0000256" key="1">
    <source>
        <dbReference type="ARBA" id="ARBA00022669"/>
    </source>
</evidence>
<dbReference type="PANTHER" id="PTHR23301">
    <property type="entry name" value="CHITIN BINDING PERITROPHIN-A"/>
    <property type="match status" value="1"/>
</dbReference>
<evidence type="ECO:0000256" key="6">
    <source>
        <dbReference type="SAM" id="SignalP"/>
    </source>
</evidence>
<organism evidence="8 9">
    <name type="scientific">Magallana gigas</name>
    <name type="common">Pacific oyster</name>
    <name type="synonym">Crassostrea gigas</name>
    <dbReference type="NCBI Taxonomy" id="29159"/>
    <lineage>
        <taxon>Eukaryota</taxon>
        <taxon>Metazoa</taxon>
        <taxon>Spiralia</taxon>
        <taxon>Lophotrochozoa</taxon>
        <taxon>Mollusca</taxon>
        <taxon>Bivalvia</taxon>
        <taxon>Autobranchia</taxon>
        <taxon>Pteriomorphia</taxon>
        <taxon>Ostreida</taxon>
        <taxon>Ostreoidea</taxon>
        <taxon>Ostreidae</taxon>
        <taxon>Magallana</taxon>
    </lineage>
</organism>
<evidence type="ECO:0000259" key="7">
    <source>
        <dbReference type="PROSITE" id="PS50940"/>
    </source>
</evidence>
<dbReference type="Pfam" id="PF01607">
    <property type="entry name" value="CBM_14"/>
    <property type="match status" value="3"/>
</dbReference>
<dbReference type="Gene3D" id="2.170.140.10">
    <property type="entry name" value="Chitin binding domain"/>
    <property type="match status" value="3"/>
</dbReference>
<dbReference type="GeneID" id="105317552"/>
<proteinExistence type="predicted"/>
<dbReference type="EnsemblMetazoa" id="G28856.2">
    <property type="protein sequence ID" value="G28856.2:cds"/>
    <property type="gene ID" value="G28856"/>
</dbReference>
<evidence type="ECO:0000313" key="9">
    <source>
        <dbReference type="Proteomes" id="UP000005408"/>
    </source>
</evidence>
<dbReference type="PROSITE" id="PS50940">
    <property type="entry name" value="CHIT_BIND_II"/>
    <property type="match status" value="1"/>
</dbReference>
<dbReference type="InterPro" id="IPR002557">
    <property type="entry name" value="Chitin-bd_dom"/>
</dbReference>
<evidence type="ECO:0000256" key="2">
    <source>
        <dbReference type="ARBA" id="ARBA00022729"/>
    </source>
</evidence>
<dbReference type="GO" id="GO:0005576">
    <property type="term" value="C:extracellular region"/>
    <property type="evidence" value="ECO:0007669"/>
    <property type="project" value="InterPro"/>
</dbReference>
<dbReference type="PANTHER" id="PTHR23301:SF0">
    <property type="entry name" value="CHITIN-BINDING TYPE-2 DOMAIN-CONTAINING PROTEIN-RELATED"/>
    <property type="match status" value="1"/>
</dbReference>
<evidence type="ECO:0000256" key="4">
    <source>
        <dbReference type="ARBA" id="ARBA00023157"/>
    </source>
</evidence>
<dbReference type="Proteomes" id="UP000005408">
    <property type="component" value="Unassembled WGS sequence"/>
</dbReference>
<keyword evidence="2 6" id="KW-0732">Signal</keyword>
<dbReference type="SMART" id="SM00494">
    <property type="entry name" value="ChtBD2"/>
    <property type="match status" value="3"/>
</dbReference>
<dbReference type="KEGG" id="crg:105317552"/>
<keyword evidence="4" id="KW-1015">Disulfide bond</keyword>
<feature type="domain" description="Chitin-binding type-2" evidence="7">
    <location>
        <begin position="36"/>
        <end position="86"/>
    </location>
</feature>
<dbReference type="AlphaFoldDB" id="A0A8W8LNH7"/>
<dbReference type="OMA" id="NANILTC"/>
<feature type="chain" id="PRO_5042431638" description="Chitin-binding type-2 domain-containing protein" evidence="6">
    <location>
        <begin position="16"/>
        <end position="248"/>
    </location>
</feature>